<evidence type="ECO:0000313" key="4">
    <source>
        <dbReference type="EMBL" id="CAK9013059.1"/>
    </source>
</evidence>
<evidence type="ECO:0000256" key="2">
    <source>
        <dbReference type="ARBA" id="ARBA00023002"/>
    </source>
</evidence>
<gene>
    <name evidence="4" type="ORF">SCF082_LOCUS11767</name>
</gene>
<dbReference type="PRINTS" id="PR00081">
    <property type="entry name" value="GDHRDH"/>
</dbReference>
<protein>
    <submittedName>
        <fullName evidence="4">Uncharacterized oxidoreductase MXAN_5909</fullName>
    </submittedName>
</protein>
<dbReference type="Proteomes" id="UP001642464">
    <property type="component" value="Unassembled WGS sequence"/>
</dbReference>
<reference evidence="4 5" key="1">
    <citation type="submission" date="2024-02" db="EMBL/GenBank/DDBJ databases">
        <authorList>
            <person name="Chen Y."/>
            <person name="Shah S."/>
            <person name="Dougan E. K."/>
            <person name="Thang M."/>
            <person name="Chan C."/>
        </authorList>
    </citation>
    <scope>NUCLEOTIDE SEQUENCE [LARGE SCALE GENOMIC DNA]</scope>
</reference>
<dbReference type="Gene3D" id="3.40.50.720">
    <property type="entry name" value="NAD(P)-binding Rossmann-like Domain"/>
    <property type="match status" value="1"/>
</dbReference>
<keyword evidence="3" id="KW-1133">Transmembrane helix</keyword>
<keyword evidence="3" id="KW-0472">Membrane</keyword>
<dbReference type="PANTHER" id="PTHR44196:SF1">
    <property type="entry name" value="DEHYDROGENASE_REDUCTASE SDR FAMILY MEMBER 7B"/>
    <property type="match status" value="1"/>
</dbReference>
<name>A0ABP0JFV9_9DINO</name>
<evidence type="ECO:0000256" key="3">
    <source>
        <dbReference type="SAM" id="Phobius"/>
    </source>
</evidence>
<feature type="transmembrane region" description="Helical" evidence="3">
    <location>
        <begin position="50"/>
        <end position="74"/>
    </location>
</feature>
<keyword evidence="2" id="KW-0560">Oxidoreductase</keyword>
<keyword evidence="5" id="KW-1185">Reference proteome</keyword>
<accession>A0ABP0JFV9</accession>
<sequence length="412" mass="44524">MAVRVALQIHKTGRLEGARASLLRTRRLLRAGPRRAREDRRMTQSAVGRALGMLLFLVARIGTDVFTLVLLLVVELPRALLHKVTGLQPAANKCLPPERDAEGRPKYSSVLVTGASVGIGAGLARRFAKPGTHLVLVAVNKPSLEPISKECKALGATVEPVYCDVRDTDKMAEIVRQTDAKHPLDLVIANAGVVPVANGLDESPMVFDTNARGALNTVLPCIECFRKRGRGQVVLLSSLGSFAPATNFFMLPYVATKTAIRTYAEGLRTCMMPENIGVTAICPGFVETRMTAHQAKMGLGFIGLVRNDDACDIMYQGIIDNEPEIVFPTSLHMMSRLVGSMPAFVRDLAGESLGRFDPFVDMEHRIQTKTVEMGLTEDRIDKYEESIVVKAARAGGVVAAAAACVAGAVHLR</sequence>
<dbReference type="EMBL" id="CAXAMM010007019">
    <property type="protein sequence ID" value="CAK9013059.1"/>
    <property type="molecule type" value="Genomic_DNA"/>
</dbReference>
<evidence type="ECO:0000313" key="5">
    <source>
        <dbReference type="Proteomes" id="UP001642464"/>
    </source>
</evidence>
<keyword evidence="3" id="KW-0812">Transmembrane</keyword>
<dbReference type="InterPro" id="IPR002347">
    <property type="entry name" value="SDR_fam"/>
</dbReference>
<comment type="similarity">
    <text evidence="1">Belongs to the short-chain dehydrogenases/reductases (SDR) family.</text>
</comment>
<dbReference type="InterPro" id="IPR036291">
    <property type="entry name" value="NAD(P)-bd_dom_sf"/>
</dbReference>
<proteinExistence type="inferred from homology"/>
<organism evidence="4 5">
    <name type="scientific">Durusdinium trenchii</name>
    <dbReference type="NCBI Taxonomy" id="1381693"/>
    <lineage>
        <taxon>Eukaryota</taxon>
        <taxon>Sar</taxon>
        <taxon>Alveolata</taxon>
        <taxon>Dinophyceae</taxon>
        <taxon>Suessiales</taxon>
        <taxon>Symbiodiniaceae</taxon>
        <taxon>Durusdinium</taxon>
    </lineage>
</organism>
<evidence type="ECO:0000256" key="1">
    <source>
        <dbReference type="ARBA" id="ARBA00006484"/>
    </source>
</evidence>
<dbReference type="Pfam" id="PF00106">
    <property type="entry name" value="adh_short"/>
    <property type="match status" value="1"/>
</dbReference>
<dbReference type="PANTHER" id="PTHR44196">
    <property type="entry name" value="DEHYDROGENASE/REDUCTASE SDR FAMILY MEMBER 7B"/>
    <property type="match status" value="1"/>
</dbReference>
<comment type="caution">
    <text evidence="4">The sequence shown here is derived from an EMBL/GenBank/DDBJ whole genome shotgun (WGS) entry which is preliminary data.</text>
</comment>
<dbReference type="SUPFAM" id="SSF51735">
    <property type="entry name" value="NAD(P)-binding Rossmann-fold domains"/>
    <property type="match status" value="1"/>
</dbReference>